<sequence>MTSSSDPTSQNVDEHVQNIPKEAVTPHDSSGGKPPVTILEDRKTSIAADSDTEPQTQAAEVERPYSSFTKNEKWFIVILAAIGGIFSPLASSGYFPAIPTMAQEFHKSIELMNLTVTVYMVLQGVGPMIWGPICDRWGRRLVFLACLFILALSCVGLALTPTNAYWLLMLLRCVQAFGSASTIAIGAGVIADIAAQSERAGFYGLYSIGPTFGPCIAPVIGGGLVQGLGWRAIFWFLCICSGVWFTVMLLFFPETLRAMVGDGSIPPPRYARALIPIVGHRNQDSKSERPPPKPLANPFKIFLNLDVDAILLSNAIINAVFFGVIASISSLFSEVYPFLNTTDIGLCFLTIGGGSVVGSIVTGKVLDREYRSVKASYEKKLLAQGRTVESINIKDEDFPVEVARFRSMPIYLGILAAACIGYGWCLEKAVNLAGPLILLFLVGYCGIAILNGAQTLLVDLLPTQGSSITACNNFVRCGLAAALVSVIDLIIKGVGMGWTYVILGLLCFLNVPLIIFVIYVGPKLRAKRNLKAR</sequence>
<keyword evidence="11" id="KW-1185">Reference proteome</keyword>
<dbReference type="GO" id="GO:0015137">
    <property type="term" value="F:citrate transmembrane transporter activity"/>
    <property type="evidence" value="ECO:0007669"/>
    <property type="project" value="UniProtKB-ARBA"/>
</dbReference>
<keyword evidence="6" id="KW-0325">Glycoprotein</keyword>
<keyword evidence="3 8" id="KW-0812">Transmembrane</keyword>
<dbReference type="PANTHER" id="PTHR23502:SF51">
    <property type="entry name" value="QUINIDINE RESISTANCE PROTEIN 1-RELATED"/>
    <property type="match status" value="1"/>
</dbReference>
<dbReference type="EMBL" id="JASBNA010000003">
    <property type="protein sequence ID" value="KAK7694011.1"/>
    <property type="molecule type" value="Genomic_DNA"/>
</dbReference>
<protein>
    <recommendedName>
        <fullName evidence="9">Major facilitator superfamily (MFS) profile domain-containing protein</fullName>
    </recommendedName>
</protein>
<accession>A0AAW0GKQ4</accession>
<evidence type="ECO:0000256" key="2">
    <source>
        <dbReference type="ARBA" id="ARBA00022448"/>
    </source>
</evidence>
<feature type="transmembrane region" description="Helical" evidence="8">
    <location>
        <begin position="232"/>
        <end position="252"/>
    </location>
</feature>
<keyword evidence="4 8" id="KW-1133">Transmembrane helix</keyword>
<dbReference type="InterPro" id="IPR011701">
    <property type="entry name" value="MFS"/>
</dbReference>
<evidence type="ECO:0000313" key="10">
    <source>
        <dbReference type="EMBL" id="KAK7694011.1"/>
    </source>
</evidence>
<dbReference type="InterPro" id="IPR020846">
    <property type="entry name" value="MFS_dom"/>
</dbReference>
<dbReference type="PROSITE" id="PS50850">
    <property type="entry name" value="MFS"/>
    <property type="match status" value="1"/>
</dbReference>
<gene>
    <name evidence="10" type="ORF">QCA50_003587</name>
</gene>
<keyword evidence="5 8" id="KW-0472">Membrane</keyword>
<dbReference type="Gene3D" id="1.20.1250.20">
    <property type="entry name" value="MFS general substrate transporter like domains"/>
    <property type="match status" value="1"/>
</dbReference>
<dbReference type="PANTHER" id="PTHR23502">
    <property type="entry name" value="MAJOR FACILITATOR SUPERFAMILY"/>
    <property type="match status" value="1"/>
</dbReference>
<feature type="transmembrane region" description="Helical" evidence="8">
    <location>
        <begin position="344"/>
        <end position="366"/>
    </location>
</feature>
<dbReference type="FunFam" id="1.20.1250.20:FF:000172">
    <property type="entry name" value="MFS multidrug resistance transporter"/>
    <property type="match status" value="1"/>
</dbReference>
<name>A0AAW0GKQ4_9APHY</name>
<feature type="transmembrane region" description="Helical" evidence="8">
    <location>
        <begin position="473"/>
        <end position="491"/>
    </location>
</feature>
<dbReference type="AlphaFoldDB" id="A0AAW0GKQ4"/>
<feature type="transmembrane region" description="Helical" evidence="8">
    <location>
        <begin position="436"/>
        <end position="461"/>
    </location>
</feature>
<feature type="transmembrane region" description="Helical" evidence="8">
    <location>
        <begin position="165"/>
        <end position="191"/>
    </location>
</feature>
<feature type="transmembrane region" description="Helical" evidence="8">
    <location>
        <begin position="74"/>
        <end position="91"/>
    </location>
</feature>
<dbReference type="SUPFAM" id="SSF103473">
    <property type="entry name" value="MFS general substrate transporter"/>
    <property type="match status" value="1"/>
</dbReference>
<dbReference type="Proteomes" id="UP001385951">
    <property type="component" value="Unassembled WGS sequence"/>
</dbReference>
<evidence type="ECO:0000313" key="11">
    <source>
        <dbReference type="Proteomes" id="UP001385951"/>
    </source>
</evidence>
<evidence type="ECO:0000256" key="4">
    <source>
        <dbReference type="ARBA" id="ARBA00022989"/>
    </source>
</evidence>
<feature type="transmembrane region" description="Helical" evidence="8">
    <location>
        <begin position="111"/>
        <end position="129"/>
    </location>
</feature>
<evidence type="ECO:0000256" key="6">
    <source>
        <dbReference type="ARBA" id="ARBA00023180"/>
    </source>
</evidence>
<evidence type="ECO:0000256" key="8">
    <source>
        <dbReference type="SAM" id="Phobius"/>
    </source>
</evidence>
<comment type="subcellular location">
    <subcellularLocation>
        <location evidence="1">Membrane</location>
        <topology evidence="1">Multi-pass membrane protein</topology>
    </subcellularLocation>
</comment>
<dbReference type="GO" id="GO:0005886">
    <property type="term" value="C:plasma membrane"/>
    <property type="evidence" value="ECO:0007669"/>
    <property type="project" value="TreeGrafter"/>
</dbReference>
<feature type="region of interest" description="Disordered" evidence="7">
    <location>
        <begin position="1"/>
        <end position="63"/>
    </location>
</feature>
<evidence type="ECO:0000259" key="9">
    <source>
        <dbReference type="PROSITE" id="PS50850"/>
    </source>
</evidence>
<feature type="transmembrane region" description="Helical" evidence="8">
    <location>
        <begin position="309"/>
        <end position="332"/>
    </location>
</feature>
<reference evidence="10 11" key="1">
    <citation type="submission" date="2022-09" db="EMBL/GenBank/DDBJ databases">
        <authorList>
            <person name="Palmer J.M."/>
        </authorList>
    </citation>
    <scope>NUCLEOTIDE SEQUENCE [LARGE SCALE GENOMIC DNA]</scope>
    <source>
        <strain evidence="10 11">DSM 7382</strain>
    </source>
</reference>
<feature type="transmembrane region" description="Helical" evidence="8">
    <location>
        <begin position="408"/>
        <end position="424"/>
    </location>
</feature>
<evidence type="ECO:0000256" key="7">
    <source>
        <dbReference type="SAM" id="MobiDB-lite"/>
    </source>
</evidence>
<feature type="domain" description="Major facilitator superfamily (MFS) profile" evidence="9">
    <location>
        <begin position="76"/>
        <end position="525"/>
    </location>
</feature>
<evidence type="ECO:0000256" key="3">
    <source>
        <dbReference type="ARBA" id="ARBA00022692"/>
    </source>
</evidence>
<feature type="transmembrane region" description="Helical" evidence="8">
    <location>
        <begin position="203"/>
        <end position="226"/>
    </location>
</feature>
<dbReference type="Pfam" id="PF07690">
    <property type="entry name" value="MFS_1"/>
    <property type="match status" value="1"/>
</dbReference>
<comment type="caution">
    <text evidence="10">The sequence shown here is derived from an EMBL/GenBank/DDBJ whole genome shotgun (WGS) entry which is preliminary data.</text>
</comment>
<keyword evidence="2" id="KW-0813">Transport</keyword>
<feature type="transmembrane region" description="Helical" evidence="8">
    <location>
        <begin position="141"/>
        <end position="159"/>
    </location>
</feature>
<proteinExistence type="predicted"/>
<evidence type="ECO:0000256" key="5">
    <source>
        <dbReference type="ARBA" id="ARBA00023136"/>
    </source>
</evidence>
<organism evidence="10 11">
    <name type="scientific">Cerrena zonata</name>
    <dbReference type="NCBI Taxonomy" id="2478898"/>
    <lineage>
        <taxon>Eukaryota</taxon>
        <taxon>Fungi</taxon>
        <taxon>Dikarya</taxon>
        <taxon>Basidiomycota</taxon>
        <taxon>Agaricomycotina</taxon>
        <taxon>Agaricomycetes</taxon>
        <taxon>Polyporales</taxon>
        <taxon>Cerrenaceae</taxon>
        <taxon>Cerrena</taxon>
    </lineage>
</organism>
<dbReference type="FunFam" id="1.20.1720.10:FF:000009">
    <property type="entry name" value="MFS multidrug transporter"/>
    <property type="match status" value="1"/>
</dbReference>
<evidence type="ECO:0000256" key="1">
    <source>
        <dbReference type="ARBA" id="ARBA00004141"/>
    </source>
</evidence>
<feature type="compositionally biased region" description="Polar residues" evidence="7">
    <location>
        <begin position="1"/>
        <end position="11"/>
    </location>
</feature>
<dbReference type="GO" id="GO:0140115">
    <property type="term" value="P:export across plasma membrane"/>
    <property type="evidence" value="ECO:0007669"/>
    <property type="project" value="UniProtKB-ARBA"/>
</dbReference>
<dbReference type="InterPro" id="IPR036259">
    <property type="entry name" value="MFS_trans_sf"/>
</dbReference>
<feature type="transmembrane region" description="Helical" evidence="8">
    <location>
        <begin position="497"/>
        <end position="521"/>
    </location>
</feature>